<protein>
    <submittedName>
        <fullName evidence="3">Peptidoglycan-binding protein</fullName>
    </submittedName>
</protein>
<dbReference type="PANTHER" id="PTHR30383">
    <property type="entry name" value="THIOESTERASE 1/PROTEASE 1/LYSOPHOSPHOLIPASE L1"/>
    <property type="match status" value="1"/>
</dbReference>
<dbReference type="Gene3D" id="3.10.350.10">
    <property type="entry name" value="LysM domain"/>
    <property type="match status" value="1"/>
</dbReference>
<dbReference type="InterPro" id="IPR036779">
    <property type="entry name" value="LysM_dom_sf"/>
</dbReference>
<dbReference type="Pfam" id="PF13472">
    <property type="entry name" value="Lipase_GDSL_2"/>
    <property type="match status" value="1"/>
</dbReference>
<dbReference type="InterPro" id="IPR013830">
    <property type="entry name" value="SGNH_hydro"/>
</dbReference>
<dbReference type="InterPro" id="IPR036514">
    <property type="entry name" value="SGNH_hydro_sf"/>
</dbReference>
<dbReference type="EMBL" id="CP020919">
    <property type="protein sequence ID" value="AWG25444.1"/>
    <property type="molecule type" value="Genomic_DNA"/>
</dbReference>
<dbReference type="GO" id="GO:0016788">
    <property type="term" value="F:hydrolase activity, acting on ester bonds"/>
    <property type="evidence" value="ECO:0007669"/>
    <property type="project" value="UniProtKB-ARBA"/>
</dbReference>
<evidence type="ECO:0000259" key="2">
    <source>
        <dbReference type="PROSITE" id="PS51782"/>
    </source>
</evidence>
<keyword evidence="4" id="KW-1185">Reference proteome</keyword>
<dbReference type="SUPFAM" id="SSF52266">
    <property type="entry name" value="SGNH hydrolase"/>
    <property type="match status" value="1"/>
</dbReference>
<dbReference type="PROSITE" id="PS51257">
    <property type="entry name" value="PROKAR_LIPOPROTEIN"/>
    <property type="match status" value="1"/>
</dbReference>
<evidence type="ECO:0000313" key="4">
    <source>
        <dbReference type="Proteomes" id="UP000244677"/>
    </source>
</evidence>
<dbReference type="OrthoDB" id="9764375at2"/>
<evidence type="ECO:0000256" key="1">
    <source>
        <dbReference type="SAM" id="SignalP"/>
    </source>
</evidence>
<sequence>MLNKVLFTFIVMLFGFTGCAQTPDSLIVEIDSMSVDSTDIPIAPNVLVNAAVLKPFFTKLQRLEQDKTGQINIVHIGDSHIQADLYSGVVRSGFQQAFGNAGRGLLFPHNLARTNGQFDVRFSSNETWQSYRNISPVVGNPVGLSGIALFTKSDDFAIEINIKSEENYFNTLKLITPQNKNMFELATSKKIIKLESTKPKTVTHRIRNGEALSIIADKYNVSLAALKKANKLTSNNIRAGRTLKIPSSQTEKRVIERSEFINFPLETAANYHYYKTGEALGKIYLLPNKEERDFALNGIVLENNNPGVLYHNIGVNGAKFSDYNKYPVFFEQLKALQPDLIILSLGTNESFDKMIVEQYMGQLDLFIKSLKDNDIKAEIIVSTPPVSLFQRKYPNVFCADYAKNILDGAVKKQYAAWDLYTQLGGLYGAQRLSEKGLLGSDKVHYTKQGYEKQGNLLFQAIMDAYSNYKLTKVN</sequence>
<dbReference type="Pfam" id="PF01476">
    <property type="entry name" value="LysM"/>
    <property type="match status" value="1"/>
</dbReference>
<organism evidence="3 4">
    <name type="scientific">Flavobacterium kingsejongi</name>
    <dbReference type="NCBI Taxonomy" id="1678728"/>
    <lineage>
        <taxon>Bacteria</taxon>
        <taxon>Pseudomonadati</taxon>
        <taxon>Bacteroidota</taxon>
        <taxon>Flavobacteriia</taxon>
        <taxon>Flavobacteriales</taxon>
        <taxon>Flavobacteriaceae</taxon>
        <taxon>Flavobacterium</taxon>
    </lineage>
</organism>
<proteinExistence type="predicted"/>
<dbReference type="CDD" id="cd00118">
    <property type="entry name" value="LysM"/>
    <property type="match status" value="1"/>
</dbReference>
<dbReference type="PROSITE" id="PS51782">
    <property type="entry name" value="LYSM"/>
    <property type="match status" value="1"/>
</dbReference>
<accession>A0A2S1LNY2</accession>
<feature type="domain" description="LysM" evidence="2">
    <location>
        <begin position="202"/>
        <end position="245"/>
    </location>
</feature>
<evidence type="ECO:0000313" key="3">
    <source>
        <dbReference type="EMBL" id="AWG25444.1"/>
    </source>
</evidence>
<dbReference type="KEGG" id="fki:FK004_09460"/>
<dbReference type="AlphaFoldDB" id="A0A2S1LNY2"/>
<dbReference type="PANTHER" id="PTHR30383:SF29">
    <property type="entry name" value="SGNH HYDROLASE-TYPE ESTERASE DOMAIN-CONTAINING PROTEIN"/>
    <property type="match status" value="1"/>
</dbReference>
<gene>
    <name evidence="3" type="ORF">FK004_09460</name>
</gene>
<dbReference type="SMART" id="SM00257">
    <property type="entry name" value="LysM"/>
    <property type="match status" value="1"/>
</dbReference>
<dbReference type="SUPFAM" id="SSF54106">
    <property type="entry name" value="LysM domain"/>
    <property type="match status" value="1"/>
</dbReference>
<dbReference type="InterPro" id="IPR051532">
    <property type="entry name" value="Ester_Hydrolysis_Enzymes"/>
</dbReference>
<feature type="signal peptide" evidence="1">
    <location>
        <begin position="1"/>
        <end position="20"/>
    </location>
</feature>
<dbReference type="Gene3D" id="3.40.50.1110">
    <property type="entry name" value="SGNH hydrolase"/>
    <property type="match status" value="2"/>
</dbReference>
<name>A0A2S1LNY2_9FLAO</name>
<dbReference type="InterPro" id="IPR018392">
    <property type="entry name" value="LysM"/>
</dbReference>
<dbReference type="Proteomes" id="UP000244677">
    <property type="component" value="Chromosome"/>
</dbReference>
<keyword evidence="1" id="KW-0732">Signal</keyword>
<feature type="chain" id="PRO_5015509356" evidence="1">
    <location>
        <begin position="21"/>
        <end position="474"/>
    </location>
</feature>
<reference evidence="3 4" key="1">
    <citation type="submission" date="2017-04" db="EMBL/GenBank/DDBJ databases">
        <title>Complete genome sequence of Flavobacterium kingsejong AJ004.</title>
        <authorList>
            <person name="Lee P.C."/>
        </authorList>
    </citation>
    <scope>NUCLEOTIDE SEQUENCE [LARGE SCALE GENOMIC DNA]</scope>
    <source>
        <strain evidence="3 4">AJ004</strain>
    </source>
</reference>
<dbReference type="RefSeq" id="WP_108737037.1">
    <property type="nucleotide sequence ID" value="NZ_CP020919.1"/>
</dbReference>